<sequence>MLALFLLYALLVSSSHSQKRCCVDKQFSAILADPSDIARGSYQFSHIAEDFEAKLLATTTFQFSPGNSSIPLSRVVQDFNQGIQYVIYSDKCTSQKLQYTMQGPCVPDDAEFLGSNIIGYQPKTLNINGYRWKFANQEAYIAMTFSDDCTPLVESIIGTINGGPVDRTYIFNQYQKTITDRSIFNIPATCTTST</sequence>
<dbReference type="Proteomes" id="UP001347796">
    <property type="component" value="Unassembled WGS sequence"/>
</dbReference>
<dbReference type="GO" id="GO:0007160">
    <property type="term" value="P:cell-matrix adhesion"/>
    <property type="evidence" value="ECO:0007669"/>
    <property type="project" value="InterPro"/>
</dbReference>
<protein>
    <submittedName>
        <fullName evidence="2">Uncharacterized protein</fullName>
    </submittedName>
</protein>
<keyword evidence="3" id="KW-1185">Reference proteome</keyword>
<name>A0AAN8J5N3_PATCE</name>
<dbReference type="PANTHER" id="PTHR10697">
    <property type="entry name" value="MAMMALIAN EPENDYMIN-RELATED PROTEIN 1"/>
    <property type="match status" value="1"/>
</dbReference>
<comment type="caution">
    <text evidence="2">The sequence shown here is derived from an EMBL/GenBank/DDBJ whole genome shotgun (WGS) entry which is preliminary data.</text>
</comment>
<reference evidence="2 3" key="1">
    <citation type="submission" date="2024-01" db="EMBL/GenBank/DDBJ databases">
        <title>The genome of the rayed Mediterranean limpet Patella caerulea (Linnaeus, 1758).</title>
        <authorList>
            <person name="Anh-Thu Weber A."/>
            <person name="Halstead-Nussloch G."/>
        </authorList>
    </citation>
    <scope>NUCLEOTIDE SEQUENCE [LARGE SCALE GENOMIC DNA]</scope>
    <source>
        <strain evidence="2">AATW-2023a</strain>
        <tissue evidence="2">Whole specimen</tissue>
    </source>
</reference>
<gene>
    <name evidence="2" type="ORF">SNE40_018481</name>
</gene>
<organism evidence="2 3">
    <name type="scientific">Patella caerulea</name>
    <name type="common">Rayed Mediterranean limpet</name>
    <dbReference type="NCBI Taxonomy" id="87958"/>
    <lineage>
        <taxon>Eukaryota</taxon>
        <taxon>Metazoa</taxon>
        <taxon>Spiralia</taxon>
        <taxon>Lophotrochozoa</taxon>
        <taxon>Mollusca</taxon>
        <taxon>Gastropoda</taxon>
        <taxon>Patellogastropoda</taxon>
        <taxon>Patelloidea</taxon>
        <taxon>Patellidae</taxon>
        <taxon>Patella</taxon>
    </lineage>
</organism>
<feature type="signal peptide" evidence="1">
    <location>
        <begin position="1"/>
        <end position="17"/>
    </location>
</feature>
<dbReference type="AlphaFoldDB" id="A0AAN8J5N3"/>
<dbReference type="GO" id="GO:0005764">
    <property type="term" value="C:lysosome"/>
    <property type="evidence" value="ECO:0007669"/>
    <property type="project" value="TreeGrafter"/>
</dbReference>
<evidence type="ECO:0000313" key="2">
    <source>
        <dbReference type="EMBL" id="KAK6169975.1"/>
    </source>
</evidence>
<dbReference type="Pfam" id="PF00811">
    <property type="entry name" value="Ependymin"/>
    <property type="match status" value="1"/>
</dbReference>
<evidence type="ECO:0000256" key="1">
    <source>
        <dbReference type="SAM" id="SignalP"/>
    </source>
</evidence>
<proteinExistence type="predicted"/>
<evidence type="ECO:0000313" key="3">
    <source>
        <dbReference type="Proteomes" id="UP001347796"/>
    </source>
</evidence>
<dbReference type="InterPro" id="IPR001299">
    <property type="entry name" value="Ependymin"/>
</dbReference>
<dbReference type="GO" id="GO:0005576">
    <property type="term" value="C:extracellular region"/>
    <property type="evidence" value="ECO:0007669"/>
    <property type="project" value="InterPro"/>
</dbReference>
<dbReference type="PANTHER" id="PTHR10697:SF1">
    <property type="entry name" value="MAMMALIAN EPENDYMIN-RELATED PROTEIN 1"/>
    <property type="match status" value="1"/>
</dbReference>
<dbReference type="EMBL" id="JAZGQO010000014">
    <property type="protein sequence ID" value="KAK6169975.1"/>
    <property type="molecule type" value="Genomic_DNA"/>
</dbReference>
<feature type="chain" id="PRO_5042933974" evidence="1">
    <location>
        <begin position="18"/>
        <end position="194"/>
    </location>
</feature>
<accession>A0AAN8J5N3</accession>
<keyword evidence="1" id="KW-0732">Signal</keyword>
<dbReference type="GO" id="GO:0005509">
    <property type="term" value="F:calcium ion binding"/>
    <property type="evidence" value="ECO:0007669"/>
    <property type="project" value="InterPro"/>
</dbReference>